<feature type="domain" description="NAD-dependent epimerase/dehydratase" evidence="2">
    <location>
        <begin position="8"/>
        <end position="271"/>
    </location>
</feature>
<protein>
    <recommendedName>
        <fullName evidence="2">NAD-dependent epimerase/dehydratase domain-containing protein</fullName>
    </recommendedName>
</protein>
<sequence>MMADHNKSPASDKLKVELRVGDLRDPKFVESFFSEFKIDSIIHFAAHSCVAESTVNSMKYYNNNLTGVMNLLNAMSQHGCKNFVFSSTAAVYGEGGQDEAKTKQGDYALLKENTFLQPKNPYGRSKLSCEWIISDQVNSFNRTASETDKRQINGMCLRYFNACGCDRKYGETHDPETHLIPILLRVFLSKKINHFLDHVLQSDKKEVVEYLAQHGGLAEAVQQATRQRDYFTVFGSDYPTLDGSAVRDYIHVRDLSIAHILALKYMNDTDKDGQSSFNAFNLGTSKGYSVLEVVKAAQEVVAADYDSTAHNAFFDREVEVRNVDRREGDPPVLVADATLAKSVLGWKLQVPAEYGEYDPNSSESYLRYIISSAWNFHKEHPFNYNEQLNELFDRFYQK</sequence>
<dbReference type="PANTHER" id="PTHR43725">
    <property type="entry name" value="UDP-GLUCOSE 4-EPIMERASE"/>
    <property type="match status" value="1"/>
</dbReference>
<accession>A0A7G2CS48</accession>
<name>A0A7G2CS48_9TRYP</name>
<dbReference type="Gene3D" id="3.40.50.720">
    <property type="entry name" value="NAD(P)-binding Rossmann-like Domain"/>
    <property type="match status" value="2"/>
</dbReference>
<dbReference type="AlphaFoldDB" id="A0A7G2CS48"/>
<dbReference type="InterPro" id="IPR036291">
    <property type="entry name" value="NAD(P)-bd_dom_sf"/>
</dbReference>
<comment type="similarity">
    <text evidence="1">Belongs to the NAD(P)-dependent epimerase/dehydratase family.</text>
</comment>
<evidence type="ECO:0000259" key="2">
    <source>
        <dbReference type="Pfam" id="PF01370"/>
    </source>
</evidence>
<dbReference type="Pfam" id="PF01370">
    <property type="entry name" value="Epimerase"/>
    <property type="match status" value="1"/>
</dbReference>
<dbReference type="EMBL" id="LR877167">
    <property type="protein sequence ID" value="CAD2221821.1"/>
    <property type="molecule type" value="Genomic_DNA"/>
</dbReference>
<reference evidence="3 4" key="1">
    <citation type="submission" date="2020-08" db="EMBL/GenBank/DDBJ databases">
        <authorList>
            <person name="Newling K."/>
            <person name="Davey J."/>
            <person name="Forrester S."/>
        </authorList>
    </citation>
    <scope>NUCLEOTIDE SEQUENCE [LARGE SCALE GENOMIC DNA]</scope>
    <source>
        <strain evidence="4">Crithidia deanei Carvalho (ATCC PRA-265)</strain>
    </source>
</reference>
<proteinExistence type="inferred from homology"/>
<evidence type="ECO:0000313" key="3">
    <source>
        <dbReference type="EMBL" id="CAD2221821.1"/>
    </source>
</evidence>
<dbReference type="VEuPathDB" id="TriTrypDB:ADEAN_000935600"/>
<evidence type="ECO:0000256" key="1">
    <source>
        <dbReference type="ARBA" id="ARBA00007637"/>
    </source>
</evidence>
<organism evidence="3 4">
    <name type="scientific">Angomonas deanei</name>
    <dbReference type="NCBI Taxonomy" id="59799"/>
    <lineage>
        <taxon>Eukaryota</taxon>
        <taxon>Discoba</taxon>
        <taxon>Euglenozoa</taxon>
        <taxon>Kinetoplastea</taxon>
        <taxon>Metakinetoplastina</taxon>
        <taxon>Trypanosomatida</taxon>
        <taxon>Trypanosomatidae</taxon>
        <taxon>Strigomonadinae</taxon>
        <taxon>Angomonas</taxon>
    </lineage>
</organism>
<evidence type="ECO:0000313" key="4">
    <source>
        <dbReference type="Proteomes" id="UP000515908"/>
    </source>
</evidence>
<dbReference type="InterPro" id="IPR001509">
    <property type="entry name" value="Epimerase_deHydtase"/>
</dbReference>
<gene>
    <name evidence="3" type="ORF">ADEAN_000935600</name>
</gene>
<dbReference type="PANTHER" id="PTHR43725:SF53">
    <property type="entry name" value="UDP-ARABINOSE 4-EPIMERASE 1"/>
    <property type="match status" value="1"/>
</dbReference>
<dbReference type="Proteomes" id="UP000515908">
    <property type="component" value="Chromosome 23"/>
</dbReference>
<dbReference type="Gene3D" id="3.90.25.10">
    <property type="entry name" value="UDP-galactose 4-epimerase, domain 1"/>
    <property type="match status" value="2"/>
</dbReference>
<dbReference type="SUPFAM" id="SSF51735">
    <property type="entry name" value="NAD(P)-binding Rossmann-fold domains"/>
    <property type="match status" value="1"/>
</dbReference>
<dbReference type="OrthoDB" id="9402762at2759"/>
<keyword evidence="4" id="KW-1185">Reference proteome</keyword>